<evidence type="ECO:0000313" key="2">
    <source>
        <dbReference type="EMBL" id="MDV4316724.1"/>
    </source>
</evidence>
<dbReference type="InterPro" id="IPR054662">
    <property type="entry name" value="Lipo_PTPT"/>
</dbReference>
<dbReference type="NCBIfam" id="NF045612">
    <property type="entry name" value="lipo_PTPT"/>
    <property type="match status" value="1"/>
</dbReference>
<evidence type="ECO:0000313" key="3">
    <source>
        <dbReference type="Proteomes" id="UP001284654"/>
    </source>
</evidence>
<comment type="caution">
    <text evidence="2">The sequence shown here is derived from an EMBL/GenBank/DDBJ whole genome shotgun (WGS) entry which is preliminary data.</text>
</comment>
<dbReference type="EMBL" id="JAWJYY010000001">
    <property type="protein sequence ID" value="MDV4316724.1"/>
    <property type="molecule type" value="Genomic_DNA"/>
</dbReference>
<reference evidence="2" key="1">
    <citation type="submission" date="2023-10" db="EMBL/GenBank/DDBJ databases">
        <authorList>
            <person name="Sykes E.M.E."/>
            <person name="Khan I.U.H."/>
            <person name="Kumar A."/>
        </authorList>
    </citation>
    <scope>NUCLEOTIDE SEQUENCE</scope>
    <source>
        <strain evidence="2">IK5</strain>
    </source>
</reference>
<dbReference type="Proteomes" id="UP001284654">
    <property type="component" value="Unassembled WGS sequence"/>
</dbReference>
<gene>
    <name evidence="2" type="ORF">MSG88_13395</name>
</gene>
<accession>A0AAW8Z5U8</accession>
<name>A0AAW8Z5U8_9GAMM</name>
<evidence type="ECO:0000256" key="1">
    <source>
        <dbReference type="SAM" id="SignalP"/>
    </source>
</evidence>
<dbReference type="RefSeq" id="WP_317306547.1">
    <property type="nucleotide sequence ID" value="NZ_JAWJYY010000001.1"/>
</dbReference>
<organism evidence="2 3">
    <name type="scientific">Acinetobacter indicus</name>
    <dbReference type="NCBI Taxonomy" id="756892"/>
    <lineage>
        <taxon>Bacteria</taxon>
        <taxon>Pseudomonadati</taxon>
        <taxon>Pseudomonadota</taxon>
        <taxon>Gammaproteobacteria</taxon>
        <taxon>Moraxellales</taxon>
        <taxon>Moraxellaceae</taxon>
        <taxon>Acinetobacter</taxon>
    </lineage>
</organism>
<protein>
    <submittedName>
        <fullName evidence="2">Uncharacterized protein</fullName>
    </submittedName>
</protein>
<feature type="chain" id="PRO_5043667562" evidence="1">
    <location>
        <begin position="22"/>
        <end position="497"/>
    </location>
</feature>
<sequence length="497" mass="53780">MKYKMLSLHILAISMGSLVLAGCGGSDSSSNTPTPTPTPVADVADQFQGSWLFGMPTGCPYSKAVVSKTAATALDITTESVKATEAGNCASSLIDNRTLTDQFAMVSNIQPKQQVGAVIYHLADYRSALSNANAPALKVALTYKNSNAVCIITSQDRTEIEKQINAIADPIKNASCLTKSSPAFSTLAPKTVLATGSYQLAASLDPVSQATEYLAQLNTLGQQGYALLHRNIKTTSSGSPENLYLTNSKQQQRYAYTSKNLNLNSLDIRYARWFDEAKAQAANGYLPFSSHRAGSSLNFTHYFVKKTSASDSYTLDYKHFYPAATVQDMIAGFNELGAKGCKLILWDSNVFVGAQTTLANTNSVDIATCANSSTHNGTYSYVYVKKPMNSVTEPNTAEINTIIQNQLKAGYRLVSSTFYVKPTETEALLFEKDSSKSTTTEYKVFAENALRLNNGSPNLLRRLNEQGKIGWLYTGDGYIFSNDPNSMIGSLTGVNLP</sequence>
<proteinExistence type="predicted"/>
<keyword evidence="1" id="KW-0732">Signal</keyword>
<dbReference type="AlphaFoldDB" id="A0AAW8Z5U8"/>
<feature type="signal peptide" evidence="1">
    <location>
        <begin position="1"/>
        <end position="21"/>
    </location>
</feature>
<dbReference type="PROSITE" id="PS51257">
    <property type="entry name" value="PROKAR_LIPOPROTEIN"/>
    <property type="match status" value="1"/>
</dbReference>